<dbReference type="AlphaFoldDB" id="A0A9P5Z8W0"/>
<dbReference type="Proteomes" id="UP000807469">
    <property type="component" value="Unassembled WGS sequence"/>
</dbReference>
<dbReference type="OrthoDB" id="3244423at2759"/>
<gene>
    <name evidence="1" type="ORF">BDN70DRAFT_851479</name>
</gene>
<dbReference type="SUPFAM" id="SSF52047">
    <property type="entry name" value="RNI-like"/>
    <property type="match status" value="1"/>
</dbReference>
<evidence type="ECO:0000313" key="2">
    <source>
        <dbReference type="Proteomes" id="UP000807469"/>
    </source>
</evidence>
<protein>
    <recommendedName>
        <fullName evidence="3">F-box domain-containing protein</fullName>
    </recommendedName>
</protein>
<dbReference type="InterPro" id="IPR032675">
    <property type="entry name" value="LRR_dom_sf"/>
</dbReference>
<dbReference type="Gene3D" id="3.80.10.10">
    <property type="entry name" value="Ribonuclease Inhibitor"/>
    <property type="match status" value="1"/>
</dbReference>
<evidence type="ECO:0008006" key="3">
    <source>
        <dbReference type="Google" id="ProtNLM"/>
    </source>
</evidence>
<proteinExistence type="predicted"/>
<keyword evidence="2" id="KW-1185">Reference proteome</keyword>
<organism evidence="1 2">
    <name type="scientific">Pholiota conissans</name>
    <dbReference type="NCBI Taxonomy" id="109636"/>
    <lineage>
        <taxon>Eukaryota</taxon>
        <taxon>Fungi</taxon>
        <taxon>Dikarya</taxon>
        <taxon>Basidiomycota</taxon>
        <taxon>Agaricomycotina</taxon>
        <taxon>Agaricomycetes</taxon>
        <taxon>Agaricomycetidae</taxon>
        <taxon>Agaricales</taxon>
        <taxon>Agaricineae</taxon>
        <taxon>Strophariaceae</taxon>
        <taxon>Pholiota</taxon>
    </lineage>
</organism>
<accession>A0A9P5Z8W0</accession>
<evidence type="ECO:0000313" key="1">
    <source>
        <dbReference type="EMBL" id="KAF9483618.1"/>
    </source>
</evidence>
<dbReference type="EMBL" id="MU155152">
    <property type="protein sequence ID" value="KAF9483618.1"/>
    <property type="molecule type" value="Genomic_DNA"/>
</dbReference>
<sequence length="461" mass="51510">MTFIYTVHPEILSIIFENTKAMTADETQFPGEVSAEKKHGIAFEVIACAVCTYFREVAFATPSLWTTTRVHGASDPENIVQRLSHAGNFWLDIRIDLAAKDDQMDAAKLQLIIDSILQHSLRWRSLCIGYGYERRDHPVVGQICSAPAPGLKRLSLTVDDVDKADGTLINRAANLPHIFKDGTPELELIRLRGFSIHLFRPPLSSMVTLHLDQTRSIHIQYSTLADMLTASPHLANLSIHSDILAQGNWPDRQKAIRLPALRSLRLFSNSGEGFPGMLKIINAPRLEFLTLKGLREGDMELVWAMQKTRFDGLKSLSLVDSDMSTWMCVRMFETFRQITSLSAVYASAGKMEGMVLNHLSHGKTSGQDGVQFVPWPKLTTVCLGSDLWVNGREVTRAFIAARREDGHPISTVIFKGSAEQMEDILSARTEAGVGVEIKFCSQNIIWPEKSSDVDQEDTLFR</sequence>
<name>A0A9P5Z8W0_9AGAR</name>
<comment type="caution">
    <text evidence="1">The sequence shown here is derived from an EMBL/GenBank/DDBJ whole genome shotgun (WGS) entry which is preliminary data.</text>
</comment>
<reference evidence="1" key="1">
    <citation type="submission" date="2020-11" db="EMBL/GenBank/DDBJ databases">
        <authorList>
            <consortium name="DOE Joint Genome Institute"/>
            <person name="Ahrendt S."/>
            <person name="Riley R."/>
            <person name="Andreopoulos W."/>
            <person name="Labutti K."/>
            <person name="Pangilinan J."/>
            <person name="Ruiz-Duenas F.J."/>
            <person name="Barrasa J.M."/>
            <person name="Sanchez-Garcia M."/>
            <person name="Camarero S."/>
            <person name="Miyauchi S."/>
            <person name="Serrano A."/>
            <person name="Linde D."/>
            <person name="Babiker R."/>
            <person name="Drula E."/>
            <person name="Ayuso-Fernandez I."/>
            <person name="Pacheco R."/>
            <person name="Padilla G."/>
            <person name="Ferreira P."/>
            <person name="Barriuso J."/>
            <person name="Kellner H."/>
            <person name="Castanera R."/>
            <person name="Alfaro M."/>
            <person name="Ramirez L."/>
            <person name="Pisabarro A.G."/>
            <person name="Kuo A."/>
            <person name="Tritt A."/>
            <person name="Lipzen A."/>
            <person name="He G."/>
            <person name="Yan M."/>
            <person name="Ng V."/>
            <person name="Cullen D."/>
            <person name="Martin F."/>
            <person name="Rosso M.-N."/>
            <person name="Henrissat B."/>
            <person name="Hibbett D."/>
            <person name="Martinez A.T."/>
            <person name="Grigoriev I.V."/>
        </authorList>
    </citation>
    <scope>NUCLEOTIDE SEQUENCE</scope>
    <source>
        <strain evidence="1">CIRM-BRFM 674</strain>
    </source>
</reference>